<accession>R7U387</accession>
<dbReference type="EMBL" id="KB308236">
    <property type="protein sequence ID" value="ELT98146.1"/>
    <property type="molecule type" value="Genomic_DNA"/>
</dbReference>
<dbReference type="AlphaFoldDB" id="R7U387"/>
<reference evidence="1 3" key="2">
    <citation type="journal article" date="2013" name="Nature">
        <title>Insights into bilaterian evolution from three spiralian genomes.</title>
        <authorList>
            <person name="Simakov O."/>
            <person name="Marletaz F."/>
            <person name="Cho S.J."/>
            <person name="Edsinger-Gonzales E."/>
            <person name="Havlak P."/>
            <person name="Hellsten U."/>
            <person name="Kuo D.H."/>
            <person name="Larsson T."/>
            <person name="Lv J."/>
            <person name="Arendt D."/>
            <person name="Savage R."/>
            <person name="Osoegawa K."/>
            <person name="de Jong P."/>
            <person name="Grimwood J."/>
            <person name="Chapman J.A."/>
            <person name="Shapiro H."/>
            <person name="Aerts A."/>
            <person name="Otillar R.P."/>
            <person name="Terry A.Y."/>
            <person name="Boore J.L."/>
            <person name="Grigoriev I.V."/>
            <person name="Lindberg D.R."/>
            <person name="Seaver E.C."/>
            <person name="Weisblat D.A."/>
            <person name="Putnam N.H."/>
            <person name="Rokhsar D.S."/>
        </authorList>
    </citation>
    <scope>NUCLEOTIDE SEQUENCE</scope>
    <source>
        <strain evidence="1 3">I ESC-2004</strain>
    </source>
</reference>
<sequence>TGREQHVLVETKHWMEMLNVIIQFHKYNICNNVTQCTDITLGETSILHLNILSPGIGHLYKKYTFTSENPSQFVQLNVTLLQYHGMQMHPCRFAGLLLVPIPNSLSYNSTICHEIPAPNTMLVPSEVVYGSMLEKVELYVYSYQGFGSLQLNAVVSTTEVASIADPCLLPLRDLEGQLLLNNSRVLQDSNLVIENSSVTFKHPKFSLTALLVDEEIYPRTIELKMKDNQLAIMDTYTQHSSEVRHCNVHVFMVSKPVL</sequence>
<evidence type="ECO:0000313" key="2">
    <source>
        <dbReference type="EnsemblMetazoa" id="CapteP199219"/>
    </source>
</evidence>
<proteinExistence type="predicted"/>
<name>R7U387_CAPTE</name>
<reference evidence="2" key="3">
    <citation type="submission" date="2015-06" db="UniProtKB">
        <authorList>
            <consortium name="EnsemblMetazoa"/>
        </authorList>
    </citation>
    <scope>IDENTIFICATION</scope>
</reference>
<feature type="non-terminal residue" evidence="1">
    <location>
        <position position="1"/>
    </location>
</feature>
<organism evidence="1">
    <name type="scientific">Capitella teleta</name>
    <name type="common">Polychaete worm</name>
    <dbReference type="NCBI Taxonomy" id="283909"/>
    <lineage>
        <taxon>Eukaryota</taxon>
        <taxon>Metazoa</taxon>
        <taxon>Spiralia</taxon>
        <taxon>Lophotrochozoa</taxon>
        <taxon>Annelida</taxon>
        <taxon>Polychaeta</taxon>
        <taxon>Sedentaria</taxon>
        <taxon>Scolecida</taxon>
        <taxon>Capitellidae</taxon>
        <taxon>Capitella</taxon>
    </lineage>
</organism>
<protein>
    <submittedName>
        <fullName evidence="1 2">Uncharacterized protein</fullName>
    </submittedName>
</protein>
<gene>
    <name evidence="1" type="ORF">CAPTEDRAFT_199219</name>
</gene>
<reference evidence="3" key="1">
    <citation type="submission" date="2012-12" db="EMBL/GenBank/DDBJ databases">
        <authorList>
            <person name="Hellsten U."/>
            <person name="Grimwood J."/>
            <person name="Chapman J.A."/>
            <person name="Shapiro H."/>
            <person name="Aerts A."/>
            <person name="Otillar R.P."/>
            <person name="Terry A.Y."/>
            <person name="Boore J.L."/>
            <person name="Simakov O."/>
            <person name="Marletaz F."/>
            <person name="Cho S.-J."/>
            <person name="Edsinger-Gonzales E."/>
            <person name="Havlak P."/>
            <person name="Kuo D.-H."/>
            <person name="Larsson T."/>
            <person name="Lv J."/>
            <person name="Arendt D."/>
            <person name="Savage R."/>
            <person name="Osoegawa K."/>
            <person name="de Jong P."/>
            <person name="Lindberg D.R."/>
            <person name="Seaver E.C."/>
            <person name="Weisblat D.A."/>
            <person name="Putnam N.H."/>
            <person name="Grigoriev I.V."/>
            <person name="Rokhsar D.S."/>
        </authorList>
    </citation>
    <scope>NUCLEOTIDE SEQUENCE</scope>
    <source>
        <strain evidence="3">I ESC-2004</strain>
    </source>
</reference>
<dbReference type="Proteomes" id="UP000014760">
    <property type="component" value="Unassembled WGS sequence"/>
</dbReference>
<evidence type="ECO:0000313" key="3">
    <source>
        <dbReference type="Proteomes" id="UP000014760"/>
    </source>
</evidence>
<dbReference type="EMBL" id="AMQN01027231">
    <property type="status" value="NOT_ANNOTATED_CDS"/>
    <property type="molecule type" value="Genomic_DNA"/>
</dbReference>
<evidence type="ECO:0000313" key="1">
    <source>
        <dbReference type="EMBL" id="ELT98146.1"/>
    </source>
</evidence>
<dbReference type="EnsemblMetazoa" id="CapteT199219">
    <property type="protein sequence ID" value="CapteP199219"/>
    <property type="gene ID" value="CapteG199219"/>
</dbReference>
<dbReference type="HOGENOM" id="CLU_1079969_0_0_1"/>
<keyword evidence="3" id="KW-1185">Reference proteome</keyword>